<dbReference type="PANTHER" id="PTHR46553:SF3">
    <property type="entry name" value="ADENINE NUCLEOTIDE ALPHA HYDROLASES-LIKE SUPERFAMILY PROTEIN"/>
    <property type="match status" value="1"/>
</dbReference>
<gene>
    <name evidence="3" type="ORF">GQF42_42900</name>
</gene>
<keyword evidence="4" id="KW-1185">Reference proteome</keyword>
<evidence type="ECO:0000256" key="1">
    <source>
        <dbReference type="ARBA" id="ARBA00008791"/>
    </source>
</evidence>
<organism evidence="3 4">
    <name type="scientific">Streptomyces broussonetiae</name>
    <dbReference type="NCBI Taxonomy" id="2686304"/>
    <lineage>
        <taxon>Bacteria</taxon>
        <taxon>Bacillati</taxon>
        <taxon>Actinomycetota</taxon>
        <taxon>Actinomycetes</taxon>
        <taxon>Kitasatosporales</taxon>
        <taxon>Streptomycetaceae</taxon>
        <taxon>Streptomyces</taxon>
    </lineage>
</organism>
<dbReference type="AlphaFoldDB" id="A0A6I6NJE4"/>
<dbReference type="PANTHER" id="PTHR46553">
    <property type="entry name" value="ADENINE NUCLEOTIDE ALPHA HYDROLASES-LIKE SUPERFAMILY PROTEIN"/>
    <property type="match status" value="1"/>
</dbReference>
<dbReference type="Proteomes" id="UP000436138">
    <property type="component" value="Chromosome"/>
</dbReference>
<protein>
    <submittedName>
        <fullName evidence="3">Universal stress protein</fullName>
    </submittedName>
</protein>
<dbReference type="RefSeq" id="WP_158929109.1">
    <property type="nucleotide sequence ID" value="NZ_CP047020.1"/>
</dbReference>
<reference evidence="3 4" key="1">
    <citation type="submission" date="2019-12" db="EMBL/GenBank/DDBJ databases">
        <title>Streptomyces sp. strain T44 isolated from rhizosphere soil of Broussonetia papyrifera.</title>
        <authorList>
            <person name="Mo P."/>
        </authorList>
    </citation>
    <scope>NUCLEOTIDE SEQUENCE [LARGE SCALE GENOMIC DNA]</scope>
    <source>
        <strain evidence="3 4">T44</strain>
    </source>
</reference>
<evidence type="ECO:0000259" key="2">
    <source>
        <dbReference type="Pfam" id="PF00582"/>
    </source>
</evidence>
<dbReference type="Pfam" id="PF00582">
    <property type="entry name" value="Usp"/>
    <property type="match status" value="2"/>
</dbReference>
<feature type="domain" description="UspA" evidence="2">
    <location>
        <begin position="162"/>
        <end position="289"/>
    </location>
</feature>
<feature type="domain" description="UspA" evidence="2">
    <location>
        <begin position="8"/>
        <end position="149"/>
    </location>
</feature>
<dbReference type="InterPro" id="IPR006016">
    <property type="entry name" value="UspA"/>
</dbReference>
<name>A0A6I6NJE4_9ACTN</name>
<dbReference type="InterPro" id="IPR006015">
    <property type="entry name" value="Universal_stress_UspA"/>
</dbReference>
<dbReference type="SUPFAM" id="SSF52402">
    <property type="entry name" value="Adenine nucleotide alpha hydrolases-like"/>
    <property type="match status" value="2"/>
</dbReference>
<dbReference type="EMBL" id="CP047020">
    <property type="protein sequence ID" value="QHA09075.1"/>
    <property type="molecule type" value="Genomic_DNA"/>
</dbReference>
<dbReference type="KEGG" id="sbro:GQF42_42900"/>
<evidence type="ECO:0000313" key="4">
    <source>
        <dbReference type="Proteomes" id="UP000436138"/>
    </source>
</evidence>
<evidence type="ECO:0000313" key="3">
    <source>
        <dbReference type="EMBL" id="QHA09075.1"/>
    </source>
</evidence>
<proteinExistence type="inferred from homology"/>
<sequence length="293" mass="31118">MTGSPDARPIVVGIDPDPTKQLAPAWAADEADRRRLPLLLVHAREAPPSKYRTAELTPAWETWDEALRTLGTHALEQAEAFVRDRQPEVAVSVLLVQGDAASVLRGQAQEAAAVVLGSRHLTAVQELARSPSVAVPVIAHADCPVIVVREVEHVSQQPSFLVVGVDGSPDSKTAVDYAYEEAASRGAGLRALHVWRPPLLGALDEQAAQRECRRLLSETVAGHGSAYPDVELHHEVVRGHPVKVLTEASAHALGLVVGSRGLGGFTGLLLGSVSQGVLHHALCPVAVVPHPQH</sequence>
<dbReference type="InterPro" id="IPR014729">
    <property type="entry name" value="Rossmann-like_a/b/a_fold"/>
</dbReference>
<dbReference type="Gene3D" id="3.40.50.620">
    <property type="entry name" value="HUPs"/>
    <property type="match status" value="2"/>
</dbReference>
<dbReference type="PRINTS" id="PR01438">
    <property type="entry name" value="UNVRSLSTRESS"/>
</dbReference>
<comment type="similarity">
    <text evidence="1">Belongs to the universal stress protein A family.</text>
</comment>
<accession>A0A6I6NJE4</accession>